<keyword evidence="2" id="KW-1185">Reference proteome</keyword>
<reference evidence="1" key="1">
    <citation type="submission" date="2022-08" db="EMBL/GenBank/DDBJ databases">
        <authorList>
            <person name="Gutierrez-Valencia J."/>
        </authorList>
    </citation>
    <scope>NUCLEOTIDE SEQUENCE</scope>
</reference>
<dbReference type="SUPFAM" id="SSF53187">
    <property type="entry name" value="Zn-dependent exopeptidases"/>
    <property type="match status" value="1"/>
</dbReference>
<dbReference type="InterPro" id="IPR002933">
    <property type="entry name" value="Peptidase_M20"/>
</dbReference>
<gene>
    <name evidence="1" type="ORF">LITE_LOCUS35437</name>
</gene>
<dbReference type="Gene3D" id="3.30.70.360">
    <property type="match status" value="1"/>
</dbReference>
<dbReference type="GO" id="GO:0009850">
    <property type="term" value="P:auxin metabolic process"/>
    <property type="evidence" value="ECO:0007669"/>
    <property type="project" value="TreeGrafter"/>
</dbReference>
<dbReference type="InterPro" id="IPR017439">
    <property type="entry name" value="Amidohydrolase"/>
</dbReference>
<evidence type="ECO:0000313" key="2">
    <source>
        <dbReference type="Proteomes" id="UP001154282"/>
    </source>
</evidence>
<dbReference type="Gene3D" id="3.40.630.10">
    <property type="entry name" value="Zn peptidases"/>
    <property type="match status" value="2"/>
</dbReference>
<dbReference type="Proteomes" id="UP001154282">
    <property type="component" value="Unassembled WGS sequence"/>
</dbReference>
<evidence type="ECO:0000313" key="1">
    <source>
        <dbReference type="EMBL" id="CAI0462619.1"/>
    </source>
</evidence>
<dbReference type="EMBL" id="CAMGYJ010000008">
    <property type="protein sequence ID" value="CAI0462619.1"/>
    <property type="molecule type" value="Genomic_DNA"/>
</dbReference>
<protein>
    <submittedName>
        <fullName evidence="1">Uncharacterized protein</fullName>
    </submittedName>
</protein>
<dbReference type="AlphaFoldDB" id="A0AAV0NWD6"/>
<accession>A0AAV0NWD6</accession>
<name>A0AAV0NWD6_9ROSI</name>
<comment type="caution">
    <text evidence="1">The sequence shown here is derived from an EMBL/GenBank/DDBJ whole genome shotgun (WGS) entry which is preliminary data.</text>
</comment>
<sequence length="142" mass="15886">MDALPLQEKVEWEHKSNIDGKMHACGHDSHVAMLLGATELLHAKIDTLEIIEMQAAVHRCNVTMDFMEHRHLPHPPMINEEAVYKHVRMVGELLLGESNVHTFLVTMGAEDFSSISGKMPATIFVTGIKNETLKSDQPLHSP</sequence>
<dbReference type="PANTHER" id="PTHR11014:SF108">
    <property type="entry name" value="IAA-AMINO ACID HYDROLASE ILR1"/>
    <property type="match status" value="1"/>
</dbReference>
<organism evidence="1 2">
    <name type="scientific">Linum tenue</name>
    <dbReference type="NCBI Taxonomy" id="586396"/>
    <lineage>
        <taxon>Eukaryota</taxon>
        <taxon>Viridiplantae</taxon>
        <taxon>Streptophyta</taxon>
        <taxon>Embryophyta</taxon>
        <taxon>Tracheophyta</taxon>
        <taxon>Spermatophyta</taxon>
        <taxon>Magnoliopsida</taxon>
        <taxon>eudicotyledons</taxon>
        <taxon>Gunneridae</taxon>
        <taxon>Pentapetalae</taxon>
        <taxon>rosids</taxon>
        <taxon>fabids</taxon>
        <taxon>Malpighiales</taxon>
        <taxon>Linaceae</taxon>
        <taxon>Linum</taxon>
    </lineage>
</organism>
<proteinExistence type="predicted"/>
<dbReference type="PANTHER" id="PTHR11014">
    <property type="entry name" value="PEPTIDASE M20 FAMILY MEMBER"/>
    <property type="match status" value="1"/>
</dbReference>
<dbReference type="GO" id="GO:0010179">
    <property type="term" value="F:IAA-Ala conjugate hydrolase activity"/>
    <property type="evidence" value="ECO:0007669"/>
    <property type="project" value="TreeGrafter"/>
</dbReference>
<dbReference type="Pfam" id="PF01546">
    <property type="entry name" value="Peptidase_M20"/>
    <property type="match status" value="1"/>
</dbReference>
<dbReference type="GO" id="GO:0005783">
    <property type="term" value="C:endoplasmic reticulum"/>
    <property type="evidence" value="ECO:0007669"/>
    <property type="project" value="TreeGrafter"/>
</dbReference>